<dbReference type="EMBL" id="ML145206">
    <property type="protein sequence ID" value="TBU53734.1"/>
    <property type="molecule type" value="Genomic_DNA"/>
</dbReference>
<sequence>MCPYDSSTVTPSFASCATDSQNSGACFAFALLLSMSTTVTHVRLSLLSVVVMYEYLRTSRPQTSALVANGFLLFARSILRT</sequence>
<reference evidence="1 2" key="1">
    <citation type="submission" date="2019-01" db="EMBL/GenBank/DDBJ databases">
        <title>Draft genome sequences of three monokaryotic isolates of the white-rot basidiomycete fungus Dichomitus squalens.</title>
        <authorList>
            <consortium name="DOE Joint Genome Institute"/>
            <person name="Lopez S.C."/>
            <person name="Andreopoulos B."/>
            <person name="Pangilinan J."/>
            <person name="Lipzen A."/>
            <person name="Riley R."/>
            <person name="Ahrendt S."/>
            <person name="Ng V."/>
            <person name="Barry K."/>
            <person name="Daum C."/>
            <person name="Grigoriev I.V."/>
            <person name="Hilden K.S."/>
            <person name="Makela M.R."/>
            <person name="de Vries R.P."/>
        </authorList>
    </citation>
    <scope>NUCLEOTIDE SEQUENCE [LARGE SCALE GENOMIC DNA]</scope>
    <source>
        <strain evidence="1 2">CBS 464.89</strain>
    </source>
</reference>
<dbReference type="Proteomes" id="UP000292082">
    <property type="component" value="Unassembled WGS sequence"/>
</dbReference>
<evidence type="ECO:0000313" key="2">
    <source>
        <dbReference type="Proteomes" id="UP000292082"/>
    </source>
</evidence>
<protein>
    <submittedName>
        <fullName evidence="1">Uncharacterized protein</fullName>
    </submittedName>
</protein>
<dbReference type="AlphaFoldDB" id="A0A4Q9PFG6"/>
<proteinExistence type="predicted"/>
<evidence type="ECO:0000313" key="1">
    <source>
        <dbReference type="EMBL" id="TBU53734.1"/>
    </source>
</evidence>
<name>A0A4Q9PFG6_9APHY</name>
<gene>
    <name evidence="1" type="ORF">BD310DRAFT_937447</name>
</gene>
<accession>A0A4Q9PFG6</accession>
<keyword evidence="2" id="KW-1185">Reference proteome</keyword>
<organism evidence="1 2">
    <name type="scientific">Dichomitus squalens</name>
    <dbReference type="NCBI Taxonomy" id="114155"/>
    <lineage>
        <taxon>Eukaryota</taxon>
        <taxon>Fungi</taxon>
        <taxon>Dikarya</taxon>
        <taxon>Basidiomycota</taxon>
        <taxon>Agaricomycotina</taxon>
        <taxon>Agaricomycetes</taxon>
        <taxon>Polyporales</taxon>
        <taxon>Polyporaceae</taxon>
        <taxon>Dichomitus</taxon>
    </lineage>
</organism>